<dbReference type="RefSeq" id="WP_251780789.1">
    <property type="nucleotide sequence ID" value="NZ_JAMKFE010000018.1"/>
</dbReference>
<evidence type="ECO:0008006" key="4">
    <source>
        <dbReference type="Google" id="ProtNLM"/>
    </source>
</evidence>
<keyword evidence="1" id="KW-0472">Membrane</keyword>
<keyword evidence="1" id="KW-0812">Transmembrane</keyword>
<proteinExistence type="predicted"/>
<reference evidence="2" key="1">
    <citation type="submission" date="2022-05" db="EMBL/GenBank/DDBJ databases">
        <title>Schlegelella sp. nov., isolated from mangrove soil.</title>
        <authorList>
            <person name="Liu Y."/>
            <person name="Ge X."/>
            <person name="Liu W."/>
        </authorList>
    </citation>
    <scope>NUCLEOTIDE SEQUENCE</scope>
    <source>
        <strain evidence="2">S2-27</strain>
    </source>
</reference>
<comment type="caution">
    <text evidence="2">The sequence shown here is derived from an EMBL/GenBank/DDBJ whole genome shotgun (WGS) entry which is preliminary data.</text>
</comment>
<gene>
    <name evidence="2" type="ORF">M8A51_22520</name>
</gene>
<keyword evidence="1" id="KW-1133">Transmembrane helix</keyword>
<evidence type="ECO:0000313" key="3">
    <source>
        <dbReference type="Proteomes" id="UP001165541"/>
    </source>
</evidence>
<keyword evidence="3" id="KW-1185">Reference proteome</keyword>
<evidence type="ECO:0000256" key="1">
    <source>
        <dbReference type="SAM" id="Phobius"/>
    </source>
</evidence>
<sequence>MNHHLLTLLLLSPAIAGFIYLPWREQREYGVSIGRSGWVAMAAVVVLYGMMWRLDWADPLVAWLDTPASPARHRMLPAAWAVYSLPLWAACIIVCARTARDLGSVSSAIASLPLRGVRAFGWMLLGVCWSVFLVLAALR</sequence>
<dbReference type="EMBL" id="JAMKFE010000018">
    <property type="protein sequence ID" value="MCM5682312.1"/>
    <property type="molecule type" value="Genomic_DNA"/>
</dbReference>
<evidence type="ECO:0000313" key="2">
    <source>
        <dbReference type="EMBL" id="MCM5682312.1"/>
    </source>
</evidence>
<name>A0ABT0YU79_9BURK</name>
<dbReference type="Proteomes" id="UP001165541">
    <property type="component" value="Unassembled WGS sequence"/>
</dbReference>
<accession>A0ABT0YU79</accession>
<feature type="transmembrane region" description="Helical" evidence="1">
    <location>
        <begin position="75"/>
        <end position="99"/>
    </location>
</feature>
<feature type="transmembrane region" description="Helical" evidence="1">
    <location>
        <begin position="32"/>
        <end position="54"/>
    </location>
</feature>
<organism evidence="2 3">
    <name type="scientific">Caldimonas mangrovi</name>
    <dbReference type="NCBI Taxonomy" id="2944811"/>
    <lineage>
        <taxon>Bacteria</taxon>
        <taxon>Pseudomonadati</taxon>
        <taxon>Pseudomonadota</taxon>
        <taxon>Betaproteobacteria</taxon>
        <taxon>Burkholderiales</taxon>
        <taxon>Sphaerotilaceae</taxon>
        <taxon>Caldimonas</taxon>
    </lineage>
</organism>
<protein>
    <recommendedName>
        <fullName evidence="4">DUF420 domain-containing protein</fullName>
    </recommendedName>
</protein>
<feature type="transmembrane region" description="Helical" evidence="1">
    <location>
        <begin position="119"/>
        <end position="138"/>
    </location>
</feature>